<evidence type="ECO:0000313" key="2">
    <source>
        <dbReference type="Proteomes" id="UP001597532"/>
    </source>
</evidence>
<accession>A0ABW5VCU5</accession>
<comment type="caution">
    <text evidence="1">The sequence shown here is derived from an EMBL/GenBank/DDBJ whole genome shotgun (WGS) entry which is preliminary data.</text>
</comment>
<protein>
    <recommendedName>
        <fullName evidence="3">Secreted protein</fullName>
    </recommendedName>
</protein>
<dbReference type="RefSeq" id="WP_251808203.1">
    <property type="nucleotide sequence ID" value="NZ_CP166679.1"/>
</dbReference>
<sequence>MTFISINAQHTTPEIIKNEVAEALSYYPELDAIPISVKFKKNIKKSTMMAQPKFWSLFGSRKNRKYVILISEKIKISGKEFYTKSISNDIMIGWLGHELGHIMDYKDRSGLNLFWFGIKYYLSGSYIKEAERAADINAVSHGMGSYILDTKNFILDHADIQQDYKDRIKKYYLSPEEIMVLVEEMESK</sequence>
<dbReference type="EMBL" id="JBHUOK010000021">
    <property type="protein sequence ID" value="MFD2789497.1"/>
    <property type="molecule type" value="Genomic_DNA"/>
</dbReference>
<evidence type="ECO:0008006" key="3">
    <source>
        <dbReference type="Google" id="ProtNLM"/>
    </source>
</evidence>
<organism evidence="1 2">
    <name type="scientific">Arenibacter antarcticus</name>
    <dbReference type="NCBI Taxonomy" id="2040469"/>
    <lineage>
        <taxon>Bacteria</taxon>
        <taxon>Pseudomonadati</taxon>
        <taxon>Bacteroidota</taxon>
        <taxon>Flavobacteriia</taxon>
        <taxon>Flavobacteriales</taxon>
        <taxon>Flavobacteriaceae</taxon>
        <taxon>Arenibacter</taxon>
    </lineage>
</organism>
<dbReference type="Proteomes" id="UP001597532">
    <property type="component" value="Unassembled WGS sequence"/>
</dbReference>
<evidence type="ECO:0000313" key="1">
    <source>
        <dbReference type="EMBL" id="MFD2789497.1"/>
    </source>
</evidence>
<name>A0ABW5VCU5_9FLAO</name>
<gene>
    <name evidence="1" type="ORF">ACFS1K_06985</name>
</gene>
<keyword evidence="2" id="KW-1185">Reference proteome</keyword>
<reference evidence="2" key="1">
    <citation type="journal article" date="2019" name="Int. J. Syst. Evol. Microbiol.">
        <title>The Global Catalogue of Microorganisms (GCM) 10K type strain sequencing project: providing services to taxonomists for standard genome sequencing and annotation.</title>
        <authorList>
            <consortium name="The Broad Institute Genomics Platform"/>
            <consortium name="The Broad Institute Genome Sequencing Center for Infectious Disease"/>
            <person name="Wu L."/>
            <person name="Ma J."/>
        </authorList>
    </citation>
    <scope>NUCLEOTIDE SEQUENCE [LARGE SCALE GENOMIC DNA]</scope>
    <source>
        <strain evidence="2">KCTC 52924</strain>
    </source>
</reference>
<proteinExistence type="predicted"/>